<reference evidence="2" key="1">
    <citation type="submission" date="2021-02" db="EMBL/GenBank/DDBJ databases">
        <authorList>
            <person name="Dougan E. K."/>
            <person name="Rhodes N."/>
            <person name="Thang M."/>
            <person name="Chan C."/>
        </authorList>
    </citation>
    <scope>NUCLEOTIDE SEQUENCE</scope>
</reference>
<comment type="caution">
    <text evidence="2">The sequence shown here is derived from an EMBL/GenBank/DDBJ whole genome shotgun (WGS) entry which is preliminary data.</text>
</comment>
<dbReference type="Proteomes" id="UP000626109">
    <property type="component" value="Unassembled WGS sequence"/>
</dbReference>
<feature type="region of interest" description="Disordered" evidence="1">
    <location>
        <begin position="69"/>
        <end position="103"/>
    </location>
</feature>
<gene>
    <name evidence="2" type="ORF">PGLA2088_LOCUS12133</name>
</gene>
<sequence length="103" mass="11027">IYESMGKEPYAWSIAQVSCPEDGCPPVETILTDLGVKGPKPGNGVYKVFKPIPEVTREDLENVLRGVVDQSHGHGHGHVEDGDCCDGHDHGHSEDGHGHGHPA</sequence>
<organism evidence="2 3">
    <name type="scientific">Polarella glacialis</name>
    <name type="common">Dinoflagellate</name>
    <dbReference type="NCBI Taxonomy" id="89957"/>
    <lineage>
        <taxon>Eukaryota</taxon>
        <taxon>Sar</taxon>
        <taxon>Alveolata</taxon>
        <taxon>Dinophyceae</taxon>
        <taxon>Suessiales</taxon>
        <taxon>Suessiaceae</taxon>
        <taxon>Polarella</taxon>
    </lineage>
</organism>
<feature type="compositionally biased region" description="Basic and acidic residues" evidence="1">
    <location>
        <begin position="77"/>
        <end position="103"/>
    </location>
</feature>
<accession>A0A813IV53</accession>
<proteinExistence type="predicted"/>
<evidence type="ECO:0000313" key="3">
    <source>
        <dbReference type="Proteomes" id="UP000626109"/>
    </source>
</evidence>
<feature type="non-terminal residue" evidence="2">
    <location>
        <position position="1"/>
    </location>
</feature>
<protein>
    <submittedName>
        <fullName evidence="2">Uncharacterized protein</fullName>
    </submittedName>
</protein>
<name>A0A813IV53_POLGL</name>
<dbReference type="AlphaFoldDB" id="A0A813IV53"/>
<evidence type="ECO:0000313" key="2">
    <source>
        <dbReference type="EMBL" id="CAE8656344.1"/>
    </source>
</evidence>
<dbReference type="EMBL" id="CAJNNW010014221">
    <property type="protein sequence ID" value="CAE8656344.1"/>
    <property type="molecule type" value="Genomic_DNA"/>
</dbReference>
<evidence type="ECO:0000256" key="1">
    <source>
        <dbReference type="SAM" id="MobiDB-lite"/>
    </source>
</evidence>